<proteinExistence type="predicted"/>
<feature type="signal peptide" evidence="1">
    <location>
        <begin position="1"/>
        <end position="24"/>
    </location>
</feature>
<dbReference type="InterPro" id="IPR009642">
    <property type="entry name" value="DUF1236"/>
</dbReference>
<evidence type="ECO:0008006" key="4">
    <source>
        <dbReference type="Google" id="ProtNLM"/>
    </source>
</evidence>
<gene>
    <name evidence="2" type="ORF">GCM10007874_31130</name>
</gene>
<sequence>MKGRSILLAGALAFTLMAPASVYAQGVMGGAQDGAEQGAHSAGPVGAVVGGTVGAVTGGINGLIGIKQRPRFHQYVIEQHRPSFRYQEPVAVGTVLPDEGVQYYDVPAEYGDVQYRYTVVNDEVVLVDPGTRRIVEVMP</sequence>
<feature type="chain" id="PRO_5046220880" description="DUF1236 domain-containing protein" evidence="1">
    <location>
        <begin position="25"/>
        <end position="139"/>
    </location>
</feature>
<protein>
    <recommendedName>
        <fullName evidence="4">DUF1236 domain-containing protein</fullName>
    </recommendedName>
</protein>
<reference evidence="3" key="1">
    <citation type="journal article" date="2019" name="Int. J. Syst. Evol. Microbiol.">
        <title>The Global Catalogue of Microorganisms (GCM) 10K type strain sequencing project: providing services to taxonomists for standard genome sequencing and annotation.</title>
        <authorList>
            <consortium name="The Broad Institute Genomics Platform"/>
            <consortium name="The Broad Institute Genome Sequencing Center for Infectious Disease"/>
            <person name="Wu L."/>
            <person name="Ma J."/>
        </authorList>
    </citation>
    <scope>NUCLEOTIDE SEQUENCE [LARGE SCALE GENOMIC DNA]</scope>
    <source>
        <strain evidence="3">NBRC 101365</strain>
    </source>
</reference>
<accession>A0ABQ6CIB7</accession>
<evidence type="ECO:0000313" key="3">
    <source>
        <dbReference type="Proteomes" id="UP001156882"/>
    </source>
</evidence>
<name>A0ABQ6CIB7_9HYPH</name>
<dbReference type="Proteomes" id="UP001156882">
    <property type="component" value="Unassembled WGS sequence"/>
</dbReference>
<comment type="caution">
    <text evidence="2">The sequence shown here is derived from an EMBL/GenBank/DDBJ whole genome shotgun (WGS) entry which is preliminary data.</text>
</comment>
<evidence type="ECO:0000256" key="1">
    <source>
        <dbReference type="SAM" id="SignalP"/>
    </source>
</evidence>
<dbReference type="RefSeq" id="WP_284313183.1">
    <property type="nucleotide sequence ID" value="NZ_BSPC01000026.1"/>
</dbReference>
<dbReference type="Pfam" id="PF06823">
    <property type="entry name" value="DUF1236"/>
    <property type="match status" value="1"/>
</dbReference>
<dbReference type="EMBL" id="BSPC01000026">
    <property type="protein sequence ID" value="GLS20096.1"/>
    <property type="molecule type" value="Genomic_DNA"/>
</dbReference>
<evidence type="ECO:0000313" key="2">
    <source>
        <dbReference type="EMBL" id="GLS20096.1"/>
    </source>
</evidence>
<keyword evidence="3" id="KW-1185">Reference proteome</keyword>
<organism evidence="2 3">
    <name type="scientific">Labrys miyagiensis</name>
    <dbReference type="NCBI Taxonomy" id="346912"/>
    <lineage>
        <taxon>Bacteria</taxon>
        <taxon>Pseudomonadati</taxon>
        <taxon>Pseudomonadota</taxon>
        <taxon>Alphaproteobacteria</taxon>
        <taxon>Hyphomicrobiales</taxon>
        <taxon>Xanthobacteraceae</taxon>
        <taxon>Labrys</taxon>
    </lineage>
</organism>
<keyword evidence="1" id="KW-0732">Signal</keyword>